<dbReference type="AlphaFoldDB" id="A0A9P7BED4"/>
<gene>
    <name evidence="1" type="ORF">C6P40_005422</name>
</gene>
<comment type="caution">
    <text evidence="1">The sequence shown here is derived from an EMBL/GenBank/DDBJ whole genome shotgun (WGS) entry which is preliminary data.</text>
</comment>
<dbReference type="EMBL" id="PUHW01000095">
    <property type="protein sequence ID" value="KAG0689192.1"/>
    <property type="molecule type" value="Genomic_DNA"/>
</dbReference>
<evidence type="ECO:0000313" key="1">
    <source>
        <dbReference type="EMBL" id="KAG0689192.1"/>
    </source>
</evidence>
<keyword evidence="2" id="KW-1185">Reference proteome</keyword>
<evidence type="ECO:0000313" key="2">
    <source>
        <dbReference type="Proteomes" id="UP000697127"/>
    </source>
</evidence>
<dbReference type="Proteomes" id="UP000697127">
    <property type="component" value="Unassembled WGS sequence"/>
</dbReference>
<name>A0A9P7BED4_9ASCO</name>
<organism evidence="1 2">
    <name type="scientific">Pichia californica</name>
    <dbReference type="NCBI Taxonomy" id="460514"/>
    <lineage>
        <taxon>Eukaryota</taxon>
        <taxon>Fungi</taxon>
        <taxon>Dikarya</taxon>
        <taxon>Ascomycota</taxon>
        <taxon>Saccharomycotina</taxon>
        <taxon>Pichiomycetes</taxon>
        <taxon>Pichiales</taxon>
        <taxon>Pichiaceae</taxon>
        <taxon>Pichia</taxon>
    </lineage>
</organism>
<accession>A0A9P7BED4</accession>
<sequence>MTSPSVFPSSPIIESYSATPESGSFIQSDCFKYHLQLDTVHAKIYRYNSFSDLLQFLKTTLHIHYPYIDYPSDEILYMILTGTQLNHVEDGSSTTLVNLSGPCLEYISHLFNILETPEQFNDNNIEQQSIYEEEISRLYDKLCNLFSFLKPDLNARRTKRRRINANNSFTNAAHSFNINESSVAYSMEENMNLKDNDLRHDKTSSLFEISTTSDKYNNADSFFGVKYLHETEKNIWKYVMFSFQTASRLTEIDQADTYESYNQTWIRWREFLYIILRFMNIELRRSPNAAHTLFTSNLLQNKPDPYDASQEDYLDSLLSFVEYVFTDLKCAYEIMPIIETDLTLSKKYIFSCNPSMIEYKYRGSGICLDSLPLRSEFLSTCWKYLDRLPIENTVKSKFCNKIAKQLLNFKPKEFMDFFFNASLLMNMNKVRDDIFFIISFEILRLLNRAWTLTADNFDENYFLYLEQLKILFDSFNKKNISNQSNAGADESLIILQESFNDDLEKCFIIARFQLKSTINFLSLVEEEWKQLNDIKFDFDDKNVCMGDIAKRLLTSSS</sequence>
<protein>
    <submittedName>
        <fullName evidence="1">Uncharacterized protein</fullName>
    </submittedName>
</protein>
<proteinExistence type="predicted"/>
<reference evidence="1" key="1">
    <citation type="submission" date="2020-11" db="EMBL/GenBank/DDBJ databases">
        <title>Kefir isolates.</title>
        <authorList>
            <person name="Marcisauskas S."/>
            <person name="Kim Y."/>
            <person name="Blasche S."/>
        </authorList>
    </citation>
    <scope>NUCLEOTIDE SEQUENCE</scope>
    <source>
        <strain evidence="1">Olga-1</strain>
    </source>
</reference>